<evidence type="ECO:0000256" key="3">
    <source>
        <dbReference type="ARBA" id="ARBA00022643"/>
    </source>
</evidence>
<dbReference type="EMBL" id="JAEKJA010000024">
    <property type="protein sequence ID" value="MBJ3778148.1"/>
    <property type="molecule type" value="Genomic_DNA"/>
</dbReference>
<keyword evidence="4" id="KW-0521">NADP</keyword>
<dbReference type="AlphaFoldDB" id="A0A934IT51"/>
<accession>A0A934IT51</accession>
<dbReference type="InterPro" id="IPR044152">
    <property type="entry name" value="YqjM-like"/>
</dbReference>
<evidence type="ECO:0000313" key="7">
    <source>
        <dbReference type="EMBL" id="MBJ3778148.1"/>
    </source>
</evidence>
<sequence length="372" mass="39952">MTSRLFSPFEVRGQTYANRIAISPMAQYNGDDGAVTPWHDQHLGGFAVSGPGVVMIESTSVEREGWGSATCLALHTDRQEAALRELLTRIRTYSATPFGIQFGHSGRKGSGRLPTAGRGPLPLDEGGWRTWGPSPVSFGGEWPVPEALDDAGLARVREAYRQAAGRVNRVDLGLVELHGAHGYLLHTFLSPVSNHREDRYGGSLAARTAFVAEIIADVRRTLTDDRALGIRLNAHDYVDGGLTFEDTIAITGLLREAGADYVCVSAGAISAEARIEASPGYLVPYASKLRAATGIATFVTGLILTPEQGEEIIADGHADMVALARGVLDDPRWSWHAAERLGVEADYPMPYLMAKPGRWPGAALLRPADEAA</sequence>
<comment type="cofactor">
    <cofactor evidence="1">
        <name>FMN</name>
        <dbReference type="ChEBI" id="CHEBI:58210"/>
    </cofactor>
</comment>
<reference evidence="7" key="1">
    <citation type="submission" date="2020-12" db="EMBL/GenBank/DDBJ databases">
        <title>Bacterial taxonomy.</title>
        <authorList>
            <person name="Pan X."/>
        </authorList>
    </citation>
    <scope>NUCLEOTIDE SEQUENCE</scope>
    <source>
        <strain evidence="7">B2012</strain>
    </source>
</reference>
<evidence type="ECO:0000256" key="4">
    <source>
        <dbReference type="ARBA" id="ARBA00022857"/>
    </source>
</evidence>
<evidence type="ECO:0000256" key="5">
    <source>
        <dbReference type="ARBA" id="ARBA00023002"/>
    </source>
</evidence>
<dbReference type="InterPro" id="IPR001155">
    <property type="entry name" value="OxRdtase_FMN_N"/>
</dbReference>
<evidence type="ECO:0000313" key="8">
    <source>
        <dbReference type="Proteomes" id="UP000609531"/>
    </source>
</evidence>
<evidence type="ECO:0000259" key="6">
    <source>
        <dbReference type="Pfam" id="PF00724"/>
    </source>
</evidence>
<protein>
    <submittedName>
        <fullName evidence="7">Oxidoreductase</fullName>
    </submittedName>
</protein>
<feature type="domain" description="NADH:flavin oxidoreductase/NADH oxidase N-terminal" evidence="6">
    <location>
        <begin position="5"/>
        <end position="340"/>
    </location>
</feature>
<comment type="caution">
    <text evidence="7">The sequence shown here is derived from an EMBL/GenBank/DDBJ whole genome shotgun (WGS) entry which is preliminary data.</text>
</comment>
<dbReference type="InterPro" id="IPR013785">
    <property type="entry name" value="Aldolase_TIM"/>
</dbReference>
<dbReference type="Pfam" id="PF00724">
    <property type="entry name" value="Oxidored_FMN"/>
    <property type="match status" value="1"/>
</dbReference>
<proteinExistence type="predicted"/>
<dbReference type="SUPFAM" id="SSF51395">
    <property type="entry name" value="FMN-linked oxidoreductases"/>
    <property type="match status" value="1"/>
</dbReference>
<dbReference type="GO" id="GO:0003959">
    <property type="term" value="F:NADPH dehydrogenase activity"/>
    <property type="evidence" value="ECO:0007669"/>
    <property type="project" value="InterPro"/>
</dbReference>
<dbReference type="Gene3D" id="3.20.20.70">
    <property type="entry name" value="Aldolase class I"/>
    <property type="match status" value="1"/>
</dbReference>
<dbReference type="RefSeq" id="WP_198884056.1">
    <property type="nucleotide sequence ID" value="NZ_JAEKJA010000024.1"/>
</dbReference>
<gene>
    <name evidence="7" type="ORF">JCR33_20780</name>
</gene>
<keyword evidence="5" id="KW-0560">Oxidoreductase</keyword>
<keyword evidence="2" id="KW-0285">Flavoprotein</keyword>
<evidence type="ECO:0000256" key="1">
    <source>
        <dbReference type="ARBA" id="ARBA00001917"/>
    </source>
</evidence>
<dbReference type="PANTHER" id="PTHR43303:SF4">
    <property type="entry name" value="NADPH DEHYDROGENASE C23G7.10C-RELATED"/>
    <property type="match status" value="1"/>
</dbReference>
<name>A0A934IT51_9HYPH</name>
<keyword evidence="8" id="KW-1185">Reference proteome</keyword>
<evidence type="ECO:0000256" key="2">
    <source>
        <dbReference type="ARBA" id="ARBA00022630"/>
    </source>
</evidence>
<keyword evidence="3" id="KW-0288">FMN</keyword>
<dbReference type="Proteomes" id="UP000609531">
    <property type="component" value="Unassembled WGS sequence"/>
</dbReference>
<dbReference type="GO" id="GO:0010181">
    <property type="term" value="F:FMN binding"/>
    <property type="evidence" value="ECO:0007669"/>
    <property type="project" value="InterPro"/>
</dbReference>
<organism evidence="7 8">
    <name type="scientific">Acuticoccus mangrovi</name>
    <dbReference type="NCBI Taxonomy" id="2796142"/>
    <lineage>
        <taxon>Bacteria</taxon>
        <taxon>Pseudomonadati</taxon>
        <taxon>Pseudomonadota</taxon>
        <taxon>Alphaproteobacteria</taxon>
        <taxon>Hyphomicrobiales</taxon>
        <taxon>Amorphaceae</taxon>
        <taxon>Acuticoccus</taxon>
    </lineage>
</organism>
<dbReference type="GO" id="GO:0050661">
    <property type="term" value="F:NADP binding"/>
    <property type="evidence" value="ECO:0007669"/>
    <property type="project" value="InterPro"/>
</dbReference>
<dbReference type="PANTHER" id="PTHR43303">
    <property type="entry name" value="NADPH DEHYDROGENASE C23G7.10C-RELATED"/>
    <property type="match status" value="1"/>
</dbReference>